<reference evidence="2" key="1">
    <citation type="journal article" date="2023" name="Mol. Ecol. Resour.">
        <title>Chromosome-level genome assembly of a triploid poplar Populus alba 'Berolinensis'.</title>
        <authorList>
            <person name="Chen S."/>
            <person name="Yu Y."/>
            <person name="Wang X."/>
            <person name="Wang S."/>
            <person name="Zhang T."/>
            <person name="Zhou Y."/>
            <person name="He R."/>
            <person name="Meng N."/>
            <person name="Wang Y."/>
            <person name="Liu W."/>
            <person name="Liu Z."/>
            <person name="Liu J."/>
            <person name="Guo Q."/>
            <person name="Huang H."/>
            <person name="Sederoff R.R."/>
            <person name="Wang G."/>
            <person name="Qu G."/>
            <person name="Chen S."/>
        </authorList>
    </citation>
    <scope>NUCLEOTIDE SEQUENCE</scope>
    <source>
        <strain evidence="2">SC-2020</strain>
    </source>
</reference>
<name>A0AAD6QQQ3_9ROSI</name>
<proteinExistence type="predicted"/>
<feature type="region of interest" description="Disordered" evidence="1">
    <location>
        <begin position="1"/>
        <end position="25"/>
    </location>
</feature>
<dbReference type="Proteomes" id="UP001164929">
    <property type="component" value="Chromosome 6"/>
</dbReference>
<keyword evidence="3" id="KW-1185">Reference proteome</keyword>
<sequence length="61" mass="7029">MRVLGATHIWDAEKDSSPEKVSSPERVYLSDQLLGEQKAKALDEQDPERQWWAFSSSHDEI</sequence>
<dbReference type="EMBL" id="JAQIZT010000006">
    <property type="protein sequence ID" value="KAJ6994856.1"/>
    <property type="molecule type" value="Genomic_DNA"/>
</dbReference>
<feature type="region of interest" description="Disordered" evidence="1">
    <location>
        <begin position="40"/>
        <end position="61"/>
    </location>
</feature>
<protein>
    <submittedName>
        <fullName evidence="2">Uncharacterized protein</fullName>
    </submittedName>
</protein>
<evidence type="ECO:0000313" key="3">
    <source>
        <dbReference type="Proteomes" id="UP001164929"/>
    </source>
</evidence>
<organism evidence="2 3">
    <name type="scientific">Populus alba x Populus x berolinensis</name>
    <dbReference type="NCBI Taxonomy" id="444605"/>
    <lineage>
        <taxon>Eukaryota</taxon>
        <taxon>Viridiplantae</taxon>
        <taxon>Streptophyta</taxon>
        <taxon>Embryophyta</taxon>
        <taxon>Tracheophyta</taxon>
        <taxon>Spermatophyta</taxon>
        <taxon>Magnoliopsida</taxon>
        <taxon>eudicotyledons</taxon>
        <taxon>Gunneridae</taxon>
        <taxon>Pentapetalae</taxon>
        <taxon>rosids</taxon>
        <taxon>fabids</taxon>
        <taxon>Malpighiales</taxon>
        <taxon>Salicaceae</taxon>
        <taxon>Saliceae</taxon>
        <taxon>Populus</taxon>
    </lineage>
</organism>
<feature type="compositionally biased region" description="Basic and acidic residues" evidence="1">
    <location>
        <begin position="40"/>
        <end position="49"/>
    </location>
</feature>
<evidence type="ECO:0000313" key="2">
    <source>
        <dbReference type="EMBL" id="KAJ6994856.1"/>
    </source>
</evidence>
<dbReference type="AlphaFoldDB" id="A0AAD6QQQ3"/>
<accession>A0AAD6QQQ3</accession>
<gene>
    <name evidence="2" type="ORF">NC653_017602</name>
</gene>
<comment type="caution">
    <text evidence="2">The sequence shown here is derived from an EMBL/GenBank/DDBJ whole genome shotgun (WGS) entry which is preliminary data.</text>
</comment>
<evidence type="ECO:0000256" key="1">
    <source>
        <dbReference type="SAM" id="MobiDB-lite"/>
    </source>
</evidence>